<protein>
    <recommendedName>
        <fullName evidence="3">Fungal lipase-type domain-containing protein</fullName>
    </recommendedName>
</protein>
<dbReference type="Pfam" id="PF01764">
    <property type="entry name" value="Lipase_3"/>
    <property type="match status" value="1"/>
</dbReference>
<proteinExistence type="predicted"/>
<feature type="transmembrane region" description="Helical" evidence="2">
    <location>
        <begin position="38"/>
        <end position="60"/>
    </location>
</feature>
<keyword evidence="2" id="KW-0472">Membrane</keyword>
<feature type="transmembrane region" description="Helical" evidence="2">
    <location>
        <begin position="519"/>
        <end position="540"/>
    </location>
</feature>
<feature type="transmembrane region" description="Helical" evidence="2">
    <location>
        <begin position="66"/>
        <end position="87"/>
    </location>
</feature>
<feature type="region of interest" description="Disordered" evidence="1">
    <location>
        <begin position="293"/>
        <end position="314"/>
    </location>
</feature>
<feature type="transmembrane region" description="Helical" evidence="2">
    <location>
        <begin position="99"/>
        <end position="122"/>
    </location>
</feature>
<dbReference type="InterPro" id="IPR029058">
    <property type="entry name" value="AB_hydrolase_fold"/>
</dbReference>
<feature type="transmembrane region" description="Helical" evidence="2">
    <location>
        <begin position="360"/>
        <end position="378"/>
    </location>
</feature>
<keyword evidence="2" id="KW-1133">Transmembrane helix</keyword>
<feature type="transmembrane region" description="Helical" evidence="2">
    <location>
        <begin position="424"/>
        <end position="446"/>
    </location>
</feature>
<name>A0A814B3H7_9BILA</name>
<feature type="compositionally biased region" description="Basic and acidic residues" evidence="1">
    <location>
        <begin position="300"/>
        <end position="311"/>
    </location>
</feature>
<evidence type="ECO:0000259" key="3">
    <source>
        <dbReference type="Pfam" id="PF01764"/>
    </source>
</evidence>
<dbReference type="Proteomes" id="UP000663845">
    <property type="component" value="Unassembled WGS sequence"/>
</dbReference>
<evidence type="ECO:0000256" key="1">
    <source>
        <dbReference type="SAM" id="MobiDB-lite"/>
    </source>
</evidence>
<sequence>MSDQQPMSVSEPLNGEIINIDDLSNVNRSKSPSSFNRIIRIFFYLFSDCLFARILAFTFICQAAVMWLGTALNFILQLLFIPFSFSASSKPDELSSSNIFSFLGSYSMIPGIVAFSAHYFWFVLQIGCHCFTTTLRNKKSDHRTNALLFFIDNEILFFHINVKQLYRLFVSLSSIGYIIYYASRDLLNCLIVPSGQVPLALMWGLHVLHLLGLAIYVGLTVYSNWTKTSKAMKPLKFHPTSNLSGLIIISMLIIIPIAFQCIGIFVNVLIGILAFIIWTFVFHQTWVPAAVQDQDNEPPPAHEDTNDRTRPETVSSTIRLNDTKHFYCVNICSVFFKGPLDRYYDSEIITRLTRVFTYKVFILVLQCIMFTSLVFVLQRSFNDLSLKERVFQICLLIILASVELILLLPPFIARFNILRIQMNLIQMLLICIFILLIIGIIVLIRSKVGNQLIMAICILPPFIYAILLFIFYVYHIIRDVWHLIIKKHRNQRNLLVPGLIEWIECHHSISLYVNAYYMIFLILALIAFAGLTLASSMFYLNNKEVEKSSNFQDTTSLYGNDSLIIDRNSDRMEACNWHFEDFTIEDMILFAALAYQPTDLLQNEINHFYPIESNQTKTMFIDIQNSQFQAHGYGNVTYFTLVTKNAVVVSIRGTKLLYEWLIDFDTWNEAFLYQILSILFPWSKLFPEYMTARIIKHLSILERLVNVNLKQFNKKRFYLQQIVPKLKRIRQLYRHKRSFILVGHSLGGGLAKLAGAALLNETSVVVSVSGPGITYSHAKMDETKNIPMADIHKKIFNIYHDRDVVSWSDKQEGLQQAITCPSKYNFLQCHYINPFMCAVIQQCGNTKQFKFNKSVCEP</sequence>
<organism evidence="4 5">
    <name type="scientific">Adineta steineri</name>
    <dbReference type="NCBI Taxonomy" id="433720"/>
    <lineage>
        <taxon>Eukaryota</taxon>
        <taxon>Metazoa</taxon>
        <taxon>Spiralia</taxon>
        <taxon>Gnathifera</taxon>
        <taxon>Rotifera</taxon>
        <taxon>Eurotatoria</taxon>
        <taxon>Bdelloidea</taxon>
        <taxon>Adinetida</taxon>
        <taxon>Adinetidae</taxon>
        <taxon>Adineta</taxon>
    </lineage>
</organism>
<feature type="transmembrane region" description="Helical" evidence="2">
    <location>
        <begin position="203"/>
        <end position="222"/>
    </location>
</feature>
<dbReference type="AlphaFoldDB" id="A0A814B3H7"/>
<feature type="transmembrane region" description="Helical" evidence="2">
    <location>
        <begin position="243"/>
        <end position="259"/>
    </location>
</feature>
<dbReference type="Gene3D" id="3.40.50.1820">
    <property type="entry name" value="alpha/beta hydrolase"/>
    <property type="match status" value="1"/>
</dbReference>
<feature type="transmembrane region" description="Helical" evidence="2">
    <location>
        <begin position="165"/>
        <end position="183"/>
    </location>
</feature>
<feature type="domain" description="Fungal lipase-type" evidence="3">
    <location>
        <begin position="648"/>
        <end position="805"/>
    </location>
</feature>
<reference evidence="4" key="1">
    <citation type="submission" date="2021-02" db="EMBL/GenBank/DDBJ databases">
        <authorList>
            <person name="Nowell W R."/>
        </authorList>
    </citation>
    <scope>NUCLEOTIDE SEQUENCE</scope>
</reference>
<evidence type="ECO:0000313" key="4">
    <source>
        <dbReference type="EMBL" id="CAF0923732.1"/>
    </source>
</evidence>
<feature type="transmembrane region" description="Helical" evidence="2">
    <location>
        <begin position="452"/>
        <end position="474"/>
    </location>
</feature>
<gene>
    <name evidence="4" type="ORF">JYZ213_LOCUS11763</name>
</gene>
<evidence type="ECO:0000256" key="2">
    <source>
        <dbReference type="SAM" id="Phobius"/>
    </source>
</evidence>
<dbReference type="EMBL" id="CAJNOG010000089">
    <property type="protein sequence ID" value="CAF0923732.1"/>
    <property type="molecule type" value="Genomic_DNA"/>
</dbReference>
<keyword evidence="2" id="KW-0812">Transmembrane</keyword>
<dbReference type="GO" id="GO:0006629">
    <property type="term" value="P:lipid metabolic process"/>
    <property type="evidence" value="ECO:0007669"/>
    <property type="project" value="InterPro"/>
</dbReference>
<comment type="caution">
    <text evidence="4">The sequence shown here is derived from an EMBL/GenBank/DDBJ whole genome shotgun (WGS) entry which is preliminary data.</text>
</comment>
<dbReference type="InterPro" id="IPR002921">
    <property type="entry name" value="Fungal_lipase-type"/>
</dbReference>
<evidence type="ECO:0000313" key="5">
    <source>
        <dbReference type="Proteomes" id="UP000663845"/>
    </source>
</evidence>
<accession>A0A814B3H7</accession>
<feature type="transmembrane region" description="Helical" evidence="2">
    <location>
        <begin position="265"/>
        <end position="282"/>
    </location>
</feature>
<dbReference type="SUPFAM" id="SSF53474">
    <property type="entry name" value="alpha/beta-Hydrolases"/>
    <property type="match status" value="1"/>
</dbReference>
<feature type="transmembrane region" description="Helical" evidence="2">
    <location>
        <begin position="390"/>
        <end position="412"/>
    </location>
</feature>